<proteinExistence type="predicted"/>
<dbReference type="STRING" id="42155.A0A0R3Q7R5"/>
<feature type="domain" description="Double jelly roll-like" evidence="1">
    <location>
        <begin position="74"/>
        <end position="387"/>
    </location>
</feature>
<gene>
    <name evidence="2" type="ORF">BTMF_LOCUS1697</name>
</gene>
<accession>A0A0R3Q7R5</accession>
<dbReference type="InterPro" id="IPR049512">
    <property type="entry name" value="DJR-like_dom"/>
</dbReference>
<dbReference type="Pfam" id="PF21738">
    <property type="entry name" value="DJR-like_dom"/>
    <property type="match status" value="1"/>
</dbReference>
<dbReference type="AlphaFoldDB" id="A0A0R3Q7R5"/>
<reference evidence="4" key="1">
    <citation type="submission" date="2017-02" db="UniProtKB">
        <authorList>
            <consortium name="WormBaseParasite"/>
        </authorList>
    </citation>
    <scope>IDENTIFICATION</scope>
</reference>
<organism evidence="4">
    <name type="scientific">Brugia timori</name>
    <dbReference type="NCBI Taxonomy" id="42155"/>
    <lineage>
        <taxon>Eukaryota</taxon>
        <taxon>Metazoa</taxon>
        <taxon>Ecdysozoa</taxon>
        <taxon>Nematoda</taxon>
        <taxon>Chromadorea</taxon>
        <taxon>Rhabditida</taxon>
        <taxon>Spirurina</taxon>
        <taxon>Spiruromorpha</taxon>
        <taxon>Filarioidea</taxon>
        <taxon>Onchocercidae</taxon>
        <taxon>Brugia</taxon>
    </lineage>
</organism>
<evidence type="ECO:0000313" key="2">
    <source>
        <dbReference type="EMBL" id="VDO10868.1"/>
    </source>
</evidence>
<evidence type="ECO:0000313" key="4">
    <source>
        <dbReference type="WBParaSite" id="BTMF_0000236901-mRNA-1"/>
    </source>
</evidence>
<dbReference type="WBParaSite" id="BTMF_0000236901-mRNA-1">
    <property type="protein sequence ID" value="BTMF_0000236901-mRNA-1"/>
    <property type="gene ID" value="BTMF_0000236901"/>
</dbReference>
<dbReference type="EMBL" id="UZAG01001269">
    <property type="protein sequence ID" value="VDO10868.1"/>
    <property type="molecule type" value="Genomic_DNA"/>
</dbReference>
<dbReference type="PANTHER" id="PTHR36159:SF1">
    <property type="entry name" value="RETROVIRUS-RELATED POL POLYPROTEIN FROM TRANSPOSON 412-LIKE PROTEIN"/>
    <property type="match status" value="1"/>
</dbReference>
<keyword evidence="3" id="KW-1185">Reference proteome</keyword>
<sequence length="403" mass="47191">MTEQNIIESMEYVDYKPPIDIDLNYIGKTIPISLYNENIKTCPHYSNLIINGKITLKKNSDGSIMANIDTEKINFVNILHEFSEMRYYIGGNEVDSVANPGISVAMKGLTSFEDDKLYNDAGWRVTSNANNNILNEKGYFSICIPLKIIFGFCEDYTNYIYRIHQELQIMRSTNGNCNNTLVMDKDVAKDYTVSLSLSEIIWRIPQYKFSLELEQKINNEILTDTEYEMFYRHWMYLSKSYITGKTFTWDIPTSYYKPRYVILGFQKNRDDKITTDNGNFDLCNLENVQVTLNNNIRYPNNRLNVNVSENKCTQIYNMYKEFKRSYYGQEGKPLVDYYDFINKYPIVVIDCSKQSEIIKGSTINIKIEFQWWDSFSIDSVIHCLVITSDRARYNPLKNMVVVH</sequence>
<evidence type="ECO:0000259" key="1">
    <source>
        <dbReference type="Pfam" id="PF21738"/>
    </source>
</evidence>
<dbReference type="PANTHER" id="PTHR36159">
    <property type="entry name" value="PROTEIN CBG23766"/>
    <property type="match status" value="1"/>
</dbReference>
<reference evidence="2 3" key="2">
    <citation type="submission" date="2018-11" db="EMBL/GenBank/DDBJ databases">
        <authorList>
            <consortium name="Pathogen Informatics"/>
        </authorList>
    </citation>
    <scope>NUCLEOTIDE SEQUENCE [LARGE SCALE GENOMIC DNA]</scope>
</reference>
<dbReference type="Proteomes" id="UP000280834">
    <property type="component" value="Unassembled WGS sequence"/>
</dbReference>
<evidence type="ECO:0000313" key="3">
    <source>
        <dbReference type="Proteomes" id="UP000280834"/>
    </source>
</evidence>
<name>A0A0R3Q7R5_9BILA</name>
<protein>
    <submittedName>
        <fullName evidence="4">L27 domain-containing protein</fullName>
    </submittedName>
</protein>